<dbReference type="GO" id="GO:0006351">
    <property type="term" value="P:DNA-templated transcription"/>
    <property type="evidence" value="ECO:0007669"/>
    <property type="project" value="TreeGrafter"/>
</dbReference>
<dbReference type="InterPro" id="IPR036388">
    <property type="entry name" value="WH-like_DNA-bd_sf"/>
</dbReference>
<dbReference type="Gene3D" id="1.10.10.10">
    <property type="entry name" value="Winged helix-like DNA-binding domain superfamily/Winged helix DNA-binding domain"/>
    <property type="match status" value="1"/>
</dbReference>
<dbReference type="PANTHER" id="PTHR30537:SF72">
    <property type="entry name" value="LYSR FAMILY TRANSCRIPTIONAL REGULATOR"/>
    <property type="match status" value="1"/>
</dbReference>
<feature type="domain" description="HTH lysR-type" evidence="5">
    <location>
        <begin position="1"/>
        <end position="59"/>
    </location>
</feature>
<accession>A0A2U1U805</accession>
<proteinExistence type="inferred from homology"/>
<organism evidence="6 7">
    <name type="scientific">Brenneria corticis</name>
    <dbReference type="NCBI Taxonomy" id="2173106"/>
    <lineage>
        <taxon>Bacteria</taxon>
        <taxon>Pseudomonadati</taxon>
        <taxon>Pseudomonadota</taxon>
        <taxon>Gammaproteobacteria</taxon>
        <taxon>Enterobacterales</taxon>
        <taxon>Pectobacteriaceae</taxon>
        <taxon>Brenneria</taxon>
    </lineage>
</organism>
<dbReference type="RefSeq" id="WP_136165690.1">
    <property type="nucleotide sequence ID" value="NZ_KZ819074.1"/>
</dbReference>
<dbReference type="InterPro" id="IPR036390">
    <property type="entry name" value="WH_DNA-bd_sf"/>
</dbReference>
<keyword evidence="7" id="KW-1185">Reference proteome</keyword>
<dbReference type="GO" id="GO:0043565">
    <property type="term" value="F:sequence-specific DNA binding"/>
    <property type="evidence" value="ECO:0007669"/>
    <property type="project" value="TreeGrafter"/>
</dbReference>
<dbReference type="PRINTS" id="PR00039">
    <property type="entry name" value="HTHLYSR"/>
</dbReference>
<reference evidence="6 7" key="1">
    <citation type="submission" date="2018-04" db="EMBL/GenBank/DDBJ databases">
        <title>Brenneria corticis sp.nov.</title>
        <authorList>
            <person name="Li Y."/>
        </authorList>
    </citation>
    <scope>NUCLEOTIDE SEQUENCE [LARGE SCALE GENOMIC DNA]</scope>
    <source>
        <strain evidence="6 7">CFCC 11842</strain>
    </source>
</reference>
<protein>
    <submittedName>
        <fullName evidence="6">LysR family transcriptional regulator</fullName>
    </submittedName>
</protein>
<keyword evidence="3" id="KW-0238">DNA-binding</keyword>
<keyword evidence="4" id="KW-0804">Transcription</keyword>
<dbReference type="FunFam" id="1.10.10.10:FF:000001">
    <property type="entry name" value="LysR family transcriptional regulator"/>
    <property type="match status" value="1"/>
</dbReference>
<evidence type="ECO:0000313" key="6">
    <source>
        <dbReference type="EMBL" id="PWC17785.1"/>
    </source>
</evidence>
<dbReference type="Pfam" id="PF00126">
    <property type="entry name" value="HTH_1"/>
    <property type="match status" value="1"/>
</dbReference>
<dbReference type="EMBL" id="QDKH01000006">
    <property type="protein sequence ID" value="PWC17785.1"/>
    <property type="molecule type" value="Genomic_DNA"/>
</dbReference>
<dbReference type="Proteomes" id="UP000296159">
    <property type="component" value="Unassembled WGS sequence"/>
</dbReference>
<gene>
    <name evidence="6" type="ORF">DDT56_05930</name>
</gene>
<evidence type="ECO:0000256" key="4">
    <source>
        <dbReference type="ARBA" id="ARBA00023163"/>
    </source>
</evidence>
<comment type="similarity">
    <text evidence="1">Belongs to the LysR transcriptional regulatory family.</text>
</comment>
<dbReference type="InterPro" id="IPR005119">
    <property type="entry name" value="LysR_subst-bd"/>
</dbReference>
<dbReference type="PROSITE" id="PS50931">
    <property type="entry name" value="HTH_LYSR"/>
    <property type="match status" value="1"/>
</dbReference>
<dbReference type="SUPFAM" id="SSF53850">
    <property type="entry name" value="Periplasmic binding protein-like II"/>
    <property type="match status" value="1"/>
</dbReference>
<dbReference type="AlphaFoldDB" id="A0A2U1U805"/>
<dbReference type="PANTHER" id="PTHR30537">
    <property type="entry name" value="HTH-TYPE TRANSCRIPTIONAL REGULATOR"/>
    <property type="match status" value="1"/>
</dbReference>
<evidence type="ECO:0000256" key="2">
    <source>
        <dbReference type="ARBA" id="ARBA00023015"/>
    </source>
</evidence>
<dbReference type="Gene3D" id="3.40.190.290">
    <property type="match status" value="1"/>
</dbReference>
<dbReference type="Pfam" id="PF03466">
    <property type="entry name" value="LysR_substrate"/>
    <property type="match status" value="1"/>
</dbReference>
<evidence type="ECO:0000259" key="5">
    <source>
        <dbReference type="PROSITE" id="PS50931"/>
    </source>
</evidence>
<dbReference type="GO" id="GO:0003700">
    <property type="term" value="F:DNA-binding transcription factor activity"/>
    <property type="evidence" value="ECO:0007669"/>
    <property type="project" value="InterPro"/>
</dbReference>
<evidence type="ECO:0000256" key="3">
    <source>
        <dbReference type="ARBA" id="ARBA00023125"/>
    </source>
</evidence>
<evidence type="ECO:0000313" key="7">
    <source>
        <dbReference type="Proteomes" id="UP000296159"/>
    </source>
</evidence>
<dbReference type="SUPFAM" id="SSF46785">
    <property type="entry name" value="Winged helix' DNA-binding domain"/>
    <property type="match status" value="1"/>
</dbReference>
<keyword evidence="2" id="KW-0805">Transcription regulation</keyword>
<sequence length="300" mass="33810">MDQIQAMRIFVRIAELGSFSRAAEMLSLPRATVSHAVKRLESRLGVRLLQRTTRQVQITAEGQIYYQRCIQLLAEIEETNALFTQQRHQPAGNVRVDMPHSLAREVVIPALSEFYQRYPRITLSLSANDSAINVLREGVDCVLRAWRIEDDSLATHHLPALPQATCASAGYLAEFGMPRSLDDLTAHQAVGYFSLRTGRRYPLEFMLKGECVTSMLPGKLEVNGADAYVAACRAGFGLIQAPRHSLQRWLDSGELVEILKDTPPPDMPLYVMYPPGRFLAPRIRVFIEWLNERFARPSSS</sequence>
<comment type="caution">
    <text evidence="6">The sequence shown here is derived from an EMBL/GenBank/DDBJ whole genome shotgun (WGS) entry which is preliminary data.</text>
</comment>
<name>A0A2U1U805_9GAMM</name>
<evidence type="ECO:0000256" key="1">
    <source>
        <dbReference type="ARBA" id="ARBA00009437"/>
    </source>
</evidence>
<dbReference type="InterPro" id="IPR058163">
    <property type="entry name" value="LysR-type_TF_proteobact-type"/>
</dbReference>
<dbReference type="CDD" id="cd08472">
    <property type="entry name" value="PBP2_CrgA_like_3"/>
    <property type="match status" value="1"/>
</dbReference>
<dbReference type="InterPro" id="IPR000847">
    <property type="entry name" value="LysR_HTH_N"/>
</dbReference>